<dbReference type="AlphaFoldDB" id="A0A1A2SQB6"/>
<protein>
    <submittedName>
        <fullName evidence="4">Preprotein translocase subunit SecD</fullName>
    </submittedName>
</protein>
<evidence type="ECO:0000313" key="4">
    <source>
        <dbReference type="EMBL" id="OBH66301.1"/>
    </source>
</evidence>
<organism evidence="4 5">
    <name type="scientific">Mycobacterium colombiense</name>
    <dbReference type="NCBI Taxonomy" id="339268"/>
    <lineage>
        <taxon>Bacteria</taxon>
        <taxon>Bacillati</taxon>
        <taxon>Actinomycetota</taxon>
        <taxon>Actinomycetes</taxon>
        <taxon>Mycobacteriales</taxon>
        <taxon>Mycobacteriaceae</taxon>
        <taxon>Mycobacterium</taxon>
        <taxon>Mycobacterium avium complex (MAC)</taxon>
    </lineage>
</organism>
<accession>A0A1A2SQB6</accession>
<feature type="region of interest" description="Disordered" evidence="1">
    <location>
        <begin position="35"/>
        <end position="67"/>
    </location>
</feature>
<evidence type="ECO:0000256" key="2">
    <source>
        <dbReference type="SAM" id="SignalP"/>
    </source>
</evidence>
<evidence type="ECO:0000256" key="1">
    <source>
        <dbReference type="SAM" id="MobiDB-lite"/>
    </source>
</evidence>
<proteinExistence type="predicted"/>
<gene>
    <name evidence="4" type="ORF">A5685_17570</name>
</gene>
<dbReference type="Gene3D" id="3.30.1360.200">
    <property type="match status" value="1"/>
</dbReference>
<evidence type="ECO:0000259" key="3">
    <source>
        <dbReference type="Pfam" id="PF22599"/>
    </source>
</evidence>
<feature type="compositionally biased region" description="Low complexity" evidence="1">
    <location>
        <begin position="39"/>
        <end position="51"/>
    </location>
</feature>
<evidence type="ECO:0000313" key="5">
    <source>
        <dbReference type="Proteomes" id="UP000093861"/>
    </source>
</evidence>
<feature type="signal peptide" evidence="2">
    <location>
        <begin position="1"/>
        <end position="27"/>
    </location>
</feature>
<dbReference type="Proteomes" id="UP000093861">
    <property type="component" value="Unassembled WGS sequence"/>
</dbReference>
<name>A0A1A2SQB6_9MYCO</name>
<comment type="caution">
    <text evidence="4">The sequence shown here is derived from an EMBL/GenBank/DDBJ whole genome shotgun (WGS) entry which is preliminary data.</text>
</comment>
<dbReference type="PROSITE" id="PS51257">
    <property type="entry name" value="PROKAR_LIPOPROTEIN"/>
    <property type="match status" value="1"/>
</dbReference>
<feature type="compositionally biased region" description="Pro residues" evidence="1">
    <location>
        <begin position="52"/>
        <end position="63"/>
    </location>
</feature>
<keyword evidence="2" id="KW-0732">Signal</keyword>
<dbReference type="Pfam" id="PF22599">
    <property type="entry name" value="SecDF_P1_head"/>
    <property type="match status" value="1"/>
</dbReference>
<dbReference type="EMBL" id="LZJS01000012">
    <property type="protein sequence ID" value="OBH66301.1"/>
    <property type="molecule type" value="Genomic_DNA"/>
</dbReference>
<dbReference type="InterPro" id="IPR054384">
    <property type="entry name" value="SecDF_P1_head"/>
</dbReference>
<reference evidence="4 5" key="1">
    <citation type="submission" date="2016-06" db="EMBL/GenBank/DDBJ databases">
        <authorList>
            <person name="Kjaerup R.B."/>
            <person name="Dalgaard T.S."/>
            <person name="Juul-Madsen H.R."/>
        </authorList>
    </citation>
    <scope>NUCLEOTIDE SEQUENCE [LARGE SCALE GENOMIC DNA]</scope>
    <source>
        <strain evidence="4 5">E2464</strain>
    </source>
</reference>
<feature type="chain" id="PRO_5038552122" evidence="2">
    <location>
        <begin position="28"/>
        <end position="207"/>
    </location>
</feature>
<sequence length="207" mass="21657">MIHRRSSAPRFSAQSAAAWLGSIGLLAAAMCGCQQTHKPAPSSSSTTVPPSTTAPPPPPPPPVVQIAPLPVRPVTKSQPTTPAVKCPATDPSAPVKPTDVLTTCDIGRTTVYTLGPETMQLGLVRVDPPKSLTADYYELTLVLDPPSTAAWTTFTGAHLQDHMAFIRDNMVLEAPIIEQPATSGRIVLTTQTAQGAAQLAQLVGRPA</sequence>
<feature type="domain" description="SecDF P1 head subdomain" evidence="3">
    <location>
        <begin position="137"/>
        <end position="202"/>
    </location>
</feature>